<evidence type="ECO:0000313" key="7">
    <source>
        <dbReference type="Proteomes" id="UP001296776"/>
    </source>
</evidence>
<dbReference type="InterPro" id="IPR058031">
    <property type="entry name" value="AAA_lid_NorR"/>
</dbReference>
<dbReference type="PANTHER" id="PTHR32071:SF120">
    <property type="entry name" value="TRANSCRIPTIONAL REGULATOR-RELATED"/>
    <property type="match status" value="1"/>
</dbReference>
<dbReference type="GO" id="GO:0043565">
    <property type="term" value="F:sequence-specific DNA binding"/>
    <property type="evidence" value="ECO:0007669"/>
    <property type="project" value="InterPro"/>
</dbReference>
<sequence length="481" mass="52968">MSEDKAPQGAEQPRHDVLASAFRGWMPQEHPASKRHVLVFGRGKLDASAAAALCDNGWVLLCAETLEEATELCDKFDVLTGLALCPHPLTDEELCRISGGVNRLRRLQWLALLTREDLARADVRWLIIGALRDYQLYPVDVTRLTIALGHAWGIAALAEAERRANCHDRNGRFGLVGTSPPMMRLYDQIERVAEADLPVLVTGETGTGKELVVRAIHAQSPRATEPFVALNCAAIPESLIQAELFGVTKGAFTDATVDNEGMIRAADGGTLLLDEVGELPLQSQASLLRFLEERTVTPVGGRNSVSVDITIIASTNRDLSEEVQRGRFRRDLLYRLDVLAVETPPLRDRVADIEALAEHFLCTAFRDNVMQRRPHGLTDDALDWLRVQAWPGNVRELRSCIIQAALKCRGHQITANDLIRLRPAPSAPSESLSELVQSTEKGTLERLLAQNGGNASQTARDLQVSRTTLYRLMAKHGIARS</sequence>
<dbReference type="InterPro" id="IPR027417">
    <property type="entry name" value="P-loop_NTPase"/>
</dbReference>
<evidence type="ECO:0000256" key="3">
    <source>
        <dbReference type="ARBA" id="ARBA00023015"/>
    </source>
</evidence>
<dbReference type="Pfam" id="PF25601">
    <property type="entry name" value="AAA_lid_14"/>
    <property type="match status" value="1"/>
</dbReference>
<dbReference type="PROSITE" id="PS50045">
    <property type="entry name" value="SIGMA54_INTERACT_4"/>
    <property type="match status" value="1"/>
</dbReference>
<dbReference type="InterPro" id="IPR045343">
    <property type="entry name" value="VpsR"/>
</dbReference>
<dbReference type="Gene3D" id="3.40.50.300">
    <property type="entry name" value="P-loop containing nucleotide triphosphate hydrolases"/>
    <property type="match status" value="1"/>
</dbReference>
<dbReference type="InterPro" id="IPR009057">
    <property type="entry name" value="Homeodomain-like_sf"/>
</dbReference>
<evidence type="ECO:0000256" key="2">
    <source>
        <dbReference type="ARBA" id="ARBA00022840"/>
    </source>
</evidence>
<dbReference type="Gene3D" id="1.10.8.60">
    <property type="match status" value="1"/>
</dbReference>
<dbReference type="InterPro" id="IPR002078">
    <property type="entry name" value="Sigma_54_int"/>
</dbReference>
<evidence type="ECO:0000256" key="1">
    <source>
        <dbReference type="ARBA" id="ARBA00022741"/>
    </source>
</evidence>
<comment type="caution">
    <text evidence="6">The sequence shown here is derived from an EMBL/GenBank/DDBJ whole genome shotgun (WGS) entry which is preliminary data.</text>
</comment>
<proteinExistence type="predicted"/>
<accession>A0AAJ0XBW0</accession>
<keyword evidence="4" id="KW-0804">Transcription</keyword>
<keyword evidence="1" id="KW-0547">Nucleotide-binding</keyword>
<dbReference type="InterPro" id="IPR025943">
    <property type="entry name" value="Sigma_54_int_dom_ATP-bd_2"/>
</dbReference>
<dbReference type="Pfam" id="PF02954">
    <property type="entry name" value="HTH_8"/>
    <property type="match status" value="1"/>
</dbReference>
<dbReference type="PANTHER" id="PTHR32071">
    <property type="entry name" value="TRANSCRIPTIONAL REGULATORY PROTEIN"/>
    <property type="match status" value="1"/>
</dbReference>
<dbReference type="SUPFAM" id="SSF52540">
    <property type="entry name" value="P-loop containing nucleoside triphosphate hydrolases"/>
    <property type="match status" value="1"/>
</dbReference>
<keyword evidence="2" id="KW-0067">ATP-binding</keyword>
<dbReference type="Proteomes" id="UP001296776">
    <property type="component" value="Unassembled WGS sequence"/>
</dbReference>
<dbReference type="GO" id="GO:0006355">
    <property type="term" value="P:regulation of DNA-templated transcription"/>
    <property type="evidence" value="ECO:0007669"/>
    <property type="project" value="InterPro"/>
</dbReference>
<keyword evidence="7" id="KW-1185">Reference proteome</keyword>
<evidence type="ECO:0000259" key="5">
    <source>
        <dbReference type="PROSITE" id="PS50045"/>
    </source>
</evidence>
<dbReference type="AlphaFoldDB" id="A0AAJ0XBW0"/>
<keyword evidence="3" id="KW-0805">Transcription regulation</keyword>
<reference evidence="6" key="2">
    <citation type="journal article" date="2020" name="Microorganisms">
        <title>Osmotic Adaptation and Compatible Solute Biosynthesis of Phototrophic Bacteria as Revealed from Genome Analyses.</title>
        <authorList>
            <person name="Imhoff J.F."/>
            <person name="Rahn T."/>
            <person name="Kunzel S."/>
            <person name="Keller A."/>
            <person name="Neulinger S.C."/>
        </authorList>
    </citation>
    <scope>NUCLEOTIDE SEQUENCE</scope>
    <source>
        <strain evidence="6">DSM 11080</strain>
    </source>
</reference>
<dbReference type="Gene3D" id="1.10.10.60">
    <property type="entry name" value="Homeodomain-like"/>
    <property type="match status" value="1"/>
</dbReference>
<dbReference type="SUPFAM" id="SSF46689">
    <property type="entry name" value="Homeodomain-like"/>
    <property type="match status" value="1"/>
</dbReference>
<dbReference type="PROSITE" id="PS00676">
    <property type="entry name" value="SIGMA54_INTERACT_2"/>
    <property type="match status" value="1"/>
</dbReference>
<dbReference type="Pfam" id="PF00158">
    <property type="entry name" value="Sigma54_activat"/>
    <property type="match status" value="1"/>
</dbReference>
<gene>
    <name evidence="6" type="ORF">CKO40_17835</name>
</gene>
<protein>
    <recommendedName>
        <fullName evidence="5">Sigma-54 factor interaction domain-containing protein</fullName>
    </recommendedName>
</protein>
<feature type="domain" description="Sigma-54 factor interaction" evidence="5">
    <location>
        <begin position="175"/>
        <end position="406"/>
    </location>
</feature>
<dbReference type="InterPro" id="IPR002197">
    <property type="entry name" value="HTH_Fis"/>
</dbReference>
<evidence type="ECO:0000256" key="4">
    <source>
        <dbReference type="ARBA" id="ARBA00023163"/>
    </source>
</evidence>
<dbReference type="RefSeq" id="WP_200347810.1">
    <property type="nucleotide sequence ID" value="NZ_NRSJ01000040.1"/>
</dbReference>
<evidence type="ECO:0000313" key="6">
    <source>
        <dbReference type="EMBL" id="MBK1706357.1"/>
    </source>
</evidence>
<organism evidence="6 7">
    <name type="scientific">Halochromatium glycolicum</name>
    <dbReference type="NCBI Taxonomy" id="85075"/>
    <lineage>
        <taxon>Bacteria</taxon>
        <taxon>Pseudomonadati</taxon>
        <taxon>Pseudomonadota</taxon>
        <taxon>Gammaproteobacteria</taxon>
        <taxon>Chromatiales</taxon>
        <taxon>Chromatiaceae</taxon>
        <taxon>Halochromatium</taxon>
    </lineage>
</organism>
<dbReference type="SMART" id="SM00382">
    <property type="entry name" value="AAA"/>
    <property type="match status" value="1"/>
</dbReference>
<dbReference type="InterPro" id="IPR025662">
    <property type="entry name" value="Sigma_54_int_dom_ATP-bd_1"/>
</dbReference>
<name>A0AAJ0XBW0_9GAMM</name>
<dbReference type="PROSITE" id="PS00675">
    <property type="entry name" value="SIGMA54_INTERACT_1"/>
    <property type="match status" value="1"/>
</dbReference>
<dbReference type="InterPro" id="IPR003593">
    <property type="entry name" value="AAA+_ATPase"/>
</dbReference>
<reference evidence="6" key="1">
    <citation type="submission" date="2017-08" db="EMBL/GenBank/DDBJ databases">
        <authorList>
            <person name="Imhoff J.F."/>
            <person name="Rahn T."/>
            <person name="Kuenzel S."/>
            <person name="Neulinger S.C."/>
        </authorList>
    </citation>
    <scope>NUCLEOTIDE SEQUENCE</scope>
    <source>
        <strain evidence="6">DSM 11080</strain>
    </source>
</reference>
<dbReference type="GO" id="GO:0005524">
    <property type="term" value="F:ATP binding"/>
    <property type="evidence" value="ECO:0007669"/>
    <property type="project" value="UniProtKB-KW"/>
</dbReference>
<dbReference type="Pfam" id="PF20161">
    <property type="entry name" value="VpsR"/>
    <property type="match status" value="1"/>
</dbReference>
<dbReference type="FunFam" id="3.40.50.300:FF:000006">
    <property type="entry name" value="DNA-binding transcriptional regulator NtrC"/>
    <property type="match status" value="1"/>
</dbReference>
<dbReference type="CDD" id="cd00009">
    <property type="entry name" value="AAA"/>
    <property type="match status" value="1"/>
</dbReference>
<dbReference type="EMBL" id="NRSJ01000040">
    <property type="protein sequence ID" value="MBK1706357.1"/>
    <property type="molecule type" value="Genomic_DNA"/>
</dbReference>